<dbReference type="CDD" id="cd18533">
    <property type="entry name" value="PTP_fungal"/>
    <property type="match status" value="1"/>
</dbReference>
<dbReference type="PROSITE" id="PS00383">
    <property type="entry name" value="TYR_PHOSPHATASE_1"/>
    <property type="match status" value="1"/>
</dbReference>
<dbReference type="InterPro" id="IPR003595">
    <property type="entry name" value="Tyr_Pase_cat"/>
</dbReference>
<name>A0A0B1P4R9_UNCNE</name>
<accession>A0A0B1P4R9</accession>
<dbReference type="SMART" id="SM00194">
    <property type="entry name" value="PTPc"/>
    <property type="match status" value="1"/>
</dbReference>
<dbReference type="Gene3D" id="3.90.190.10">
    <property type="entry name" value="Protein tyrosine phosphatase superfamily"/>
    <property type="match status" value="1"/>
</dbReference>
<dbReference type="Proteomes" id="UP000030854">
    <property type="component" value="Unassembled WGS sequence"/>
</dbReference>
<dbReference type="SMART" id="SM00404">
    <property type="entry name" value="PTPc_motif"/>
    <property type="match status" value="1"/>
</dbReference>
<evidence type="ECO:0000313" key="5">
    <source>
        <dbReference type="Proteomes" id="UP000030854"/>
    </source>
</evidence>
<evidence type="ECO:0000256" key="1">
    <source>
        <dbReference type="ARBA" id="ARBA00009649"/>
    </source>
</evidence>
<proteinExistence type="inferred from homology"/>
<sequence>MAFCGNDKSNKSSENKTHLNHDQYMAKVYGNEYLNCRLPVFLTLSPNVISHKFNLISQYEATLAAKPSAILSHVHLSQRDRYINIRPWAHNAIQLKNAQKFPDNYINASPISLGRNQEIFIATQGPGPGDTILHFWQMIWQERAEVIVMLTKFVEDGTEKCGVYMPLQKADVLILKPRTGPVWGKVECETLQKEDWGEIRQLRIMKNSESQLFEERLVYHLLFMRWPDHKVPREKNDRMALINLINLSREKMSHNVDSPKVNTPPRIIHCSAGVGRTGTFIALDHLLHELEENKLDYIGDEDDPILNTVQRLREQRMGLVNNVQQYALIYQILRERWELRRTHIFGTASVMRDHKVSSAITNHMRLTSTLKRKFQNLSRK</sequence>
<dbReference type="PROSITE" id="PS50056">
    <property type="entry name" value="TYR_PHOSPHATASE_2"/>
    <property type="match status" value="1"/>
</dbReference>
<dbReference type="InterPro" id="IPR050348">
    <property type="entry name" value="Protein-Tyr_Phosphatase"/>
</dbReference>
<dbReference type="InterPro" id="IPR016130">
    <property type="entry name" value="Tyr_Pase_AS"/>
</dbReference>
<dbReference type="HOGENOM" id="CLU_001645_9_12_1"/>
<dbReference type="STRING" id="52586.A0A0B1P4R9"/>
<reference evidence="4 5" key="1">
    <citation type="journal article" date="2014" name="BMC Genomics">
        <title>Adaptive genomic structural variation in the grape powdery mildew pathogen, Erysiphe necator.</title>
        <authorList>
            <person name="Jones L."/>
            <person name="Riaz S."/>
            <person name="Morales-Cruz A."/>
            <person name="Amrine K.C."/>
            <person name="McGuire B."/>
            <person name="Gubler W.D."/>
            <person name="Walker M.A."/>
            <person name="Cantu D."/>
        </authorList>
    </citation>
    <scope>NUCLEOTIDE SEQUENCE [LARGE SCALE GENOMIC DNA]</scope>
    <source>
        <strain evidence="5">c</strain>
    </source>
</reference>
<dbReference type="InterPro" id="IPR029021">
    <property type="entry name" value="Prot-tyrosine_phosphatase-like"/>
</dbReference>
<evidence type="ECO:0000259" key="2">
    <source>
        <dbReference type="PROSITE" id="PS50055"/>
    </source>
</evidence>
<comment type="similarity">
    <text evidence="1">Belongs to the protein-tyrosine phosphatase family. Non-receptor class subfamily.</text>
</comment>
<feature type="domain" description="Tyrosine specific protein phosphatases" evidence="3">
    <location>
        <begin position="239"/>
        <end position="327"/>
    </location>
</feature>
<dbReference type="OMA" id="WSIDKAP"/>
<dbReference type="EMBL" id="JNVN01002681">
    <property type="protein sequence ID" value="KHJ31674.1"/>
    <property type="molecule type" value="Genomic_DNA"/>
</dbReference>
<dbReference type="AlphaFoldDB" id="A0A0B1P4R9"/>
<feature type="domain" description="Tyrosine-protein phosphatase" evidence="2">
    <location>
        <begin position="49"/>
        <end position="336"/>
    </location>
</feature>
<organism evidence="4 5">
    <name type="scientific">Uncinula necator</name>
    <name type="common">Grape powdery mildew</name>
    <dbReference type="NCBI Taxonomy" id="52586"/>
    <lineage>
        <taxon>Eukaryota</taxon>
        <taxon>Fungi</taxon>
        <taxon>Dikarya</taxon>
        <taxon>Ascomycota</taxon>
        <taxon>Pezizomycotina</taxon>
        <taxon>Leotiomycetes</taxon>
        <taxon>Erysiphales</taxon>
        <taxon>Erysiphaceae</taxon>
        <taxon>Erysiphe</taxon>
    </lineage>
</organism>
<evidence type="ECO:0000313" key="4">
    <source>
        <dbReference type="EMBL" id="KHJ31674.1"/>
    </source>
</evidence>
<dbReference type="PRINTS" id="PR00700">
    <property type="entry name" value="PRTYPHPHTASE"/>
</dbReference>
<dbReference type="InterPro" id="IPR000242">
    <property type="entry name" value="PTP_cat"/>
</dbReference>
<dbReference type="SUPFAM" id="SSF52799">
    <property type="entry name" value="(Phosphotyrosine protein) phosphatases II"/>
    <property type="match status" value="1"/>
</dbReference>
<evidence type="ECO:0000259" key="3">
    <source>
        <dbReference type="PROSITE" id="PS50056"/>
    </source>
</evidence>
<dbReference type="GO" id="GO:0004725">
    <property type="term" value="F:protein tyrosine phosphatase activity"/>
    <property type="evidence" value="ECO:0007669"/>
    <property type="project" value="InterPro"/>
</dbReference>
<keyword evidence="5" id="KW-1185">Reference proteome</keyword>
<dbReference type="InterPro" id="IPR000387">
    <property type="entry name" value="Tyr_Pase_dom"/>
</dbReference>
<gene>
    <name evidence="4" type="ORF">EV44_g0791</name>
</gene>
<dbReference type="PANTHER" id="PTHR19134">
    <property type="entry name" value="RECEPTOR-TYPE TYROSINE-PROTEIN PHOSPHATASE"/>
    <property type="match status" value="1"/>
</dbReference>
<dbReference type="PANTHER" id="PTHR19134:SF449">
    <property type="entry name" value="TYROSINE-PROTEIN PHOSPHATASE 1"/>
    <property type="match status" value="1"/>
</dbReference>
<dbReference type="Pfam" id="PF00102">
    <property type="entry name" value="Y_phosphatase"/>
    <property type="match status" value="1"/>
</dbReference>
<dbReference type="PROSITE" id="PS50055">
    <property type="entry name" value="TYR_PHOSPHATASE_PTP"/>
    <property type="match status" value="1"/>
</dbReference>
<comment type="caution">
    <text evidence="4">The sequence shown here is derived from an EMBL/GenBank/DDBJ whole genome shotgun (WGS) entry which is preliminary data.</text>
</comment>
<protein>
    <submittedName>
        <fullName evidence="4">Uncharacterized protein</fullName>
    </submittedName>
</protein>